<organism evidence="1 2">
    <name type="scientific">Helicobacter pullorum</name>
    <dbReference type="NCBI Taxonomy" id="35818"/>
    <lineage>
        <taxon>Bacteria</taxon>
        <taxon>Pseudomonadati</taxon>
        <taxon>Campylobacterota</taxon>
        <taxon>Epsilonproteobacteria</taxon>
        <taxon>Campylobacterales</taxon>
        <taxon>Helicobacteraceae</taxon>
        <taxon>Helicobacter</taxon>
    </lineage>
</organism>
<accession>A0AAW3J3M8</accession>
<name>A0AAW3J3M8_9HELI</name>
<dbReference type="RefSeq" id="WP_060663159.1">
    <property type="nucleotide sequence ID" value="NZ_JNUR01000028.1"/>
</dbReference>
<dbReference type="EMBL" id="JNUR01000028">
    <property type="protein sequence ID" value="KPH50188.1"/>
    <property type="molecule type" value="Genomic_DNA"/>
</dbReference>
<proteinExistence type="predicted"/>
<dbReference type="AlphaFoldDB" id="A0AAW3J3M8"/>
<dbReference type="Proteomes" id="UP000037800">
    <property type="component" value="Unassembled WGS sequence"/>
</dbReference>
<sequence length="242" mass="28772">MYTFYEDQIREALRRPLPGYVNNLRPRDEILQKDCYIRGVLGEIFVRDILKNYGFITKSNENSEDNTDRDLLIYGLNTTSSQIQFQKAIKIEIKTSLIPNDKFSYIDNGDVKIYKKTNKFEDDIYWDFGIQIYFNKCRKPWGECVQNICEKNQHQEELLKLYSQLKFDVFWISRQNAICVNNSLGSEQTWSYAYKTFWKCPIRTCNPSFYELIICLLDNIINAQYQEILILKNYISTNNNAK</sequence>
<gene>
    <name evidence="1" type="ORF">HPU229336_04110</name>
</gene>
<reference evidence="1 2" key="1">
    <citation type="submission" date="2014-06" db="EMBL/GenBank/DDBJ databases">
        <title>Helicobacter pullorum isolates in fresh chicken meat - phenotypic and genotypic features.</title>
        <authorList>
            <person name="Borges V."/>
            <person name="Santos A."/>
            <person name="Correia C.B."/>
            <person name="Saraiva M."/>
            <person name="Menard A."/>
            <person name="Vieira L."/>
            <person name="Sampaio D.A."/>
            <person name="Gomes J.P."/>
            <person name="Oleastro M."/>
        </authorList>
    </citation>
    <scope>NUCLEOTIDE SEQUENCE [LARGE SCALE GENOMIC DNA]</scope>
    <source>
        <strain evidence="1 2">229336/12</strain>
    </source>
</reference>
<protein>
    <recommendedName>
        <fullName evidence="3">Restriction endonuclease</fullName>
    </recommendedName>
</protein>
<evidence type="ECO:0008006" key="3">
    <source>
        <dbReference type="Google" id="ProtNLM"/>
    </source>
</evidence>
<evidence type="ECO:0000313" key="1">
    <source>
        <dbReference type="EMBL" id="KPH50188.1"/>
    </source>
</evidence>
<evidence type="ECO:0000313" key="2">
    <source>
        <dbReference type="Proteomes" id="UP000037800"/>
    </source>
</evidence>
<comment type="caution">
    <text evidence="1">The sequence shown here is derived from an EMBL/GenBank/DDBJ whole genome shotgun (WGS) entry which is preliminary data.</text>
</comment>